<dbReference type="AlphaFoldDB" id="A0A2G8L455"/>
<evidence type="ECO:0000256" key="3">
    <source>
        <dbReference type="ARBA" id="ARBA00022989"/>
    </source>
</evidence>
<keyword evidence="6" id="KW-1185">Reference proteome</keyword>
<proteinExistence type="predicted"/>
<gene>
    <name evidence="5" type="ORF">BSL78_08097</name>
</gene>
<evidence type="ECO:0000313" key="5">
    <source>
        <dbReference type="EMBL" id="PIK55049.1"/>
    </source>
</evidence>
<name>A0A2G8L455_STIJA</name>
<comment type="subcellular location">
    <subcellularLocation>
        <location evidence="1">Membrane</location>
        <topology evidence="1">Multi-pass membrane protein</topology>
    </subcellularLocation>
</comment>
<evidence type="ECO:0000256" key="2">
    <source>
        <dbReference type="ARBA" id="ARBA00022692"/>
    </source>
</evidence>
<organism evidence="5 6">
    <name type="scientific">Stichopus japonicus</name>
    <name type="common">Sea cucumber</name>
    <dbReference type="NCBI Taxonomy" id="307972"/>
    <lineage>
        <taxon>Eukaryota</taxon>
        <taxon>Metazoa</taxon>
        <taxon>Echinodermata</taxon>
        <taxon>Eleutherozoa</taxon>
        <taxon>Echinozoa</taxon>
        <taxon>Holothuroidea</taxon>
        <taxon>Aspidochirotacea</taxon>
        <taxon>Aspidochirotida</taxon>
        <taxon>Stichopodidae</taxon>
        <taxon>Apostichopus</taxon>
    </lineage>
</organism>
<dbReference type="EMBL" id="MRZV01000227">
    <property type="protein sequence ID" value="PIK55049.1"/>
    <property type="molecule type" value="Genomic_DNA"/>
</dbReference>
<dbReference type="InterPro" id="IPR008952">
    <property type="entry name" value="Tetraspanin_EC2_sf"/>
</dbReference>
<dbReference type="STRING" id="307972.A0A2G8L455"/>
<evidence type="ECO:0000256" key="1">
    <source>
        <dbReference type="ARBA" id="ARBA00004141"/>
    </source>
</evidence>
<dbReference type="Pfam" id="PF00335">
    <property type="entry name" value="Tetraspanin"/>
    <property type="match status" value="1"/>
</dbReference>
<sequence>MKYNTEDINYYRGITTVPPTQIFHVSVRHIPPGNDGWLSGIRISKSGGEVCYGGTDHTGITKIRPEREAGLTSAWDRMQTMLMCCGVDQSSDWHMFTPYYGQGQTPDSCCFSYNVGCGDNPSEEKWYMVSYAHARSDEYLKVIGIYSPPPPIAASFKLGCRESLIMEIEGNIDVITIVAICVALLEGN</sequence>
<dbReference type="Gene3D" id="1.10.1450.10">
    <property type="entry name" value="Tetraspanin"/>
    <property type="match status" value="1"/>
</dbReference>
<dbReference type="Proteomes" id="UP000230750">
    <property type="component" value="Unassembled WGS sequence"/>
</dbReference>
<protein>
    <submittedName>
        <fullName evidence="5">Putative tetraspanin-4</fullName>
    </submittedName>
</protein>
<keyword evidence="3" id="KW-1133">Transmembrane helix</keyword>
<comment type="caution">
    <text evidence="5">The sequence shown here is derived from an EMBL/GenBank/DDBJ whole genome shotgun (WGS) entry which is preliminary data.</text>
</comment>
<accession>A0A2G8L455</accession>
<keyword evidence="2" id="KW-0812">Transmembrane</keyword>
<reference evidence="5 6" key="1">
    <citation type="journal article" date="2017" name="PLoS Biol.">
        <title>The sea cucumber genome provides insights into morphological evolution and visceral regeneration.</title>
        <authorList>
            <person name="Zhang X."/>
            <person name="Sun L."/>
            <person name="Yuan J."/>
            <person name="Sun Y."/>
            <person name="Gao Y."/>
            <person name="Zhang L."/>
            <person name="Li S."/>
            <person name="Dai H."/>
            <person name="Hamel J.F."/>
            <person name="Liu C."/>
            <person name="Yu Y."/>
            <person name="Liu S."/>
            <person name="Lin W."/>
            <person name="Guo K."/>
            <person name="Jin S."/>
            <person name="Xu P."/>
            <person name="Storey K.B."/>
            <person name="Huan P."/>
            <person name="Zhang T."/>
            <person name="Zhou Y."/>
            <person name="Zhang J."/>
            <person name="Lin C."/>
            <person name="Li X."/>
            <person name="Xing L."/>
            <person name="Huo D."/>
            <person name="Sun M."/>
            <person name="Wang L."/>
            <person name="Mercier A."/>
            <person name="Li F."/>
            <person name="Yang H."/>
            <person name="Xiang J."/>
        </authorList>
    </citation>
    <scope>NUCLEOTIDE SEQUENCE [LARGE SCALE GENOMIC DNA]</scope>
    <source>
        <strain evidence="5">Shaxun</strain>
        <tissue evidence="5">Muscle</tissue>
    </source>
</reference>
<evidence type="ECO:0000256" key="4">
    <source>
        <dbReference type="ARBA" id="ARBA00023136"/>
    </source>
</evidence>
<evidence type="ECO:0000313" key="6">
    <source>
        <dbReference type="Proteomes" id="UP000230750"/>
    </source>
</evidence>
<dbReference type="InterPro" id="IPR018499">
    <property type="entry name" value="Tetraspanin/Peripherin"/>
</dbReference>
<keyword evidence="4" id="KW-0472">Membrane</keyword>
<dbReference type="SUPFAM" id="SSF48652">
    <property type="entry name" value="Tetraspanin"/>
    <property type="match status" value="1"/>
</dbReference>
<dbReference type="GO" id="GO:0016020">
    <property type="term" value="C:membrane"/>
    <property type="evidence" value="ECO:0007669"/>
    <property type="project" value="UniProtKB-SubCell"/>
</dbReference>
<dbReference type="OrthoDB" id="432835at2759"/>